<feature type="transmembrane region" description="Helical" evidence="11">
    <location>
        <begin position="241"/>
        <end position="260"/>
    </location>
</feature>
<dbReference type="Proteomes" id="UP000887566">
    <property type="component" value="Unplaced"/>
</dbReference>
<feature type="transmembrane region" description="Helical" evidence="11">
    <location>
        <begin position="887"/>
        <end position="914"/>
    </location>
</feature>
<dbReference type="InterPro" id="IPR003593">
    <property type="entry name" value="AAA+_ATPase"/>
</dbReference>
<comment type="subcellular location">
    <subcellularLocation>
        <location evidence="1">Vacuole membrane</location>
        <topology evidence="1">Multi-pass membrane protein</topology>
    </subcellularLocation>
</comment>
<evidence type="ECO:0000256" key="2">
    <source>
        <dbReference type="ARBA" id="ARBA00009726"/>
    </source>
</evidence>
<evidence type="ECO:0000256" key="9">
    <source>
        <dbReference type="ARBA" id="ARBA00022989"/>
    </source>
</evidence>
<feature type="transmembrane region" description="Helical" evidence="11">
    <location>
        <begin position="133"/>
        <end position="153"/>
    </location>
</feature>
<dbReference type="GO" id="GO:0016887">
    <property type="term" value="F:ATP hydrolysis activity"/>
    <property type="evidence" value="ECO:0007669"/>
    <property type="project" value="InterPro"/>
</dbReference>
<keyword evidence="5 11" id="KW-0812">Transmembrane</keyword>
<dbReference type="FunFam" id="3.40.50.300:FF:000997">
    <property type="entry name" value="Multidrug resistance-associated protein 1"/>
    <property type="match status" value="1"/>
</dbReference>
<feature type="transmembrane region" description="Helical" evidence="11">
    <location>
        <begin position="802"/>
        <end position="825"/>
    </location>
</feature>
<keyword evidence="10 11" id="KW-0472">Membrane</keyword>
<feature type="domain" description="ABC transmembrane type-1" evidence="13">
    <location>
        <begin position="760"/>
        <end position="1044"/>
    </location>
</feature>
<dbReference type="GO" id="GO:0140359">
    <property type="term" value="F:ABC-type transporter activity"/>
    <property type="evidence" value="ECO:0007669"/>
    <property type="project" value="InterPro"/>
</dbReference>
<dbReference type="FunFam" id="1.20.1560.10:FF:000010">
    <property type="entry name" value="Multidrug resistance-associated ABC transporter"/>
    <property type="match status" value="1"/>
</dbReference>
<evidence type="ECO:0000256" key="10">
    <source>
        <dbReference type="ARBA" id="ARBA00023136"/>
    </source>
</evidence>
<dbReference type="CDD" id="cd03250">
    <property type="entry name" value="ABCC_MRP_domain1"/>
    <property type="match status" value="1"/>
</dbReference>
<dbReference type="SUPFAM" id="SSF90123">
    <property type="entry name" value="ABC transporter transmembrane region"/>
    <property type="match status" value="2"/>
</dbReference>
<sequence length="1321" mass="148023">MLPELKASFLNRITYWWAAALPAKGYNKPLTMDDLWDLNTRDRSHQLYESWCKLWNPIFADYQRKEGKRESEDKRDEKQPSNMPSLFRLLVRLTWRTIAVGFVLVLPMQFFNFSKPYLLRVLIDFLDHEDQPLWKGVFVAFLMFAASSGESLITNRFYHEFCRGGFNIKSILYPAIFSKALRLSNASRKLKTSGEIVNLISVDTNRIEELWNDGIFLIVAPVKITIATVMIYQMLGAAATFAGIGILSLLIPMTIIIVRWQKKLSTQGMKSKDERLKLMNEILNGIKVLKLYAWEPSMEKLVSDIRRKEMNQQKHLVYTRVIQDTGFFSIPFIATMAAFATYVLLDPVEHALTPSKAFVSVTLFNWIRWPLMSMPNLVVQVVKANVSFKRIVEFLVSEELDPDAVEMSHNDNAIELRDCTLMWSHPEAEEEEQSDSGCLKNLTLNVRRGELIAVVGKVGAGKSNLLSAIMGEMYKTSGRILVGGSLCYAPQQAWIQNMSLRDNILFGSPFNQERYDSVIEACALLPDLAVLPAGDSTEIGEKGINLSGGQKARVSLARAVYQNHDIYLLDDPISAVDSHVARHLFDKVIGPTGILSDKTRILVTHSLAYLKHVDRIVVMQDGCISELGSYDQLIANNGAFGELLKEFLTELAERQKSERSLIDYDDKCNDDILDVLNDLALNNPSVLSSPLIARQTSRQSTGHDIVPSFPELKLDNSKANDRNSSGILIEEEEVETGTVAWAVYGMYVRAAGFIIIAVNMACLILGHGGFEIGGSFWLADWSGDTDAQTRNATVPFTIQQRIGIYGAFGMGQALFFGASTLCVAIGSYRASRKLHDALVHTVIRSPMSFFDTTPLGRIINRFSKDMENVDDHLPYDMQRSISLLNDMFISLLIISISTPALIIGVIPAAALYMIIYRYYMRVTRQANRLQHTAFSFICSHLQDSVVGAASIRAFRAQHRFYEKMTQLTDRNVCVNYNILVCNRWMEVRTDIVSELLILGTALAAVYLGRFGAISAGLLGLSISYSLNISDYLFEMYWNMCEVETNIVSIERIKDYIGNTTEAEWECPPEKKPPSAWPTHGSIKFNGYSLRYRPDTELVLKDVSVEIKAAEKVGIVGRTGAGKSSLTLALFRLVEAAEGSIEIDGVNIADIGLHDLRRILTIIPQDPILFSGSLRMNLDPFESYSDDELWEALERAHLKAFVLESPDKLSQTISEGGENLSVGQRQLVCLARALLRKSRILVLDEATAAVDVQTDANIQRTIREEFAHCTIMTIAHRLNTIMDYDKVLVLNEGRVAEFDSPSALLADSRSIFCSMASDAGLV</sequence>
<dbReference type="InterPro" id="IPR011527">
    <property type="entry name" value="ABC1_TM_dom"/>
</dbReference>
<evidence type="ECO:0000256" key="7">
    <source>
        <dbReference type="ARBA" id="ARBA00022741"/>
    </source>
</evidence>
<keyword evidence="6" id="KW-0677">Repeat</keyword>
<evidence type="ECO:0000259" key="12">
    <source>
        <dbReference type="PROSITE" id="PS50893"/>
    </source>
</evidence>
<keyword evidence="8" id="KW-0067">ATP-binding</keyword>
<dbReference type="GO" id="GO:0000323">
    <property type="term" value="C:lytic vacuole"/>
    <property type="evidence" value="ECO:0007669"/>
    <property type="project" value="UniProtKB-ARBA"/>
</dbReference>
<dbReference type="PROSITE" id="PS00211">
    <property type="entry name" value="ABC_TRANSPORTER_1"/>
    <property type="match status" value="2"/>
</dbReference>
<dbReference type="PANTHER" id="PTHR24223">
    <property type="entry name" value="ATP-BINDING CASSETTE SUB-FAMILY C"/>
    <property type="match status" value="1"/>
</dbReference>
<evidence type="ECO:0000256" key="6">
    <source>
        <dbReference type="ARBA" id="ARBA00022737"/>
    </source>
</evidence>
<evidence type="ECO:0000259" key="13">
    <source>
        <dbReference type="PROSITE" id="PS50929"/>
    </source>
</evidence>
<dbReference type="InterPro" id="IPR050173">
    <property type="entry name" value="ABC_transporter_C-like"/>
</dbReference>
<dbReference type="CDD" id="cd18603">
    <property type="entry name" value="ABC_6TM_MRP1_2_3_6_D2_like"/>
    <property type="match status" value="1"/>
</dbReference>
<dbReference type="PROSITE" id="PS50893">
    <property type="entry name" value="ABC_TRANSPORTER_2"/>
    <property type="match status" value="2"/>
</dbReference>
<evidence type="ECO:0000256" key="8">
    <source>
        <dbReference type="ARBA" id="ARBA00022840"/>
    </source>
</evidence>
<feature type="transmembrane region" description="Helical" evidence="11">
    <location>
        <begin position="995"/>
        <end position="1020"/>
    </location>
</feature>
<keyword evidence="14" id="KW-1185">Reference proteome</keyword>
<dbReference type="SMART" id="SM00382">
    <property type="entry name" value="AAA"/>
    <property type="match status" value="2"/>
</dbReference>
<feature type="domain" description="ABC transporter" evidence="12">
    <location>
        <begin position="416"/>
        <end position="646"/>
    </location>
</feature>
<comment type="similarity">
    <text evidence="2">Belongs to the ABC transporter superfamily. ABCC family. Conjugate transporter (TC 3.A.1.208) subfamily.</text>
</comment>
<keyword evidence="3" id="KW-0813">Transport</keyword>
<keyword evidence="7" id="KW-0547">Nucleotide-binding</keyword>
<dbReference type="CDD" id="cd03244">
    <property type="entry name" value="ABCC_MRP_domain2"/>
    <property type="match status" value="1"/>
</dbReference>
<dbReference type="InterPro" id="IPR036640">
    <property type="entry name" value="ABC1_TM_sf"/>
</dbReference>
<organism evidence="14 15">
    <name type="scientific">Plectus sambesii</name>
    <dbReference type="NCBI Taxonomy" id="2011161"/>
    <lineage>
        <taxon>Eukaryota</taxon>
        <taxon>Metazoa</taxon>
        <taxon>Ecdysozoa</taxon>
        <taxon>Nematoda</taxon>
        <taxon>Chromadorea</taxon>
        <taxon>Plectida</taxon>
        <taxon>Plectina</taxon>
        <taxon>Plectoidea</taxon>
        <taxon>Plectidae</taxon>
        <taxon>Plectus</taxon>
    </lineage>
</organism>
<dbReference type="CDD" id="cd18595">
    <property type="entry name" value="ABC_6TM_MRP1_2_3_6_D1_like"/>
    <property type="match status" value="1"/>
</dbReference>
<evidence type="ECO:0000313" key="15">
    <source>
        <dbReference type="WBParaSite" id="PSAMB.scaffold2027size25944.g16063.t1"/>
    </source>
</evidence>
<feature type="transmembrane region" description="Helical" evidence="11">
    <location>
        <begin position="326"/>
        <end position="345"/>
    </location>
</feature>
<dbReference type="Gene3D" id="1.20.1560.10">
    <property type="entry name" value="ABC transporter type 1, transmembrane domain"/>
    <property type="match status" value="2"/>
</dbReference>
<dbReference type="InterPro" id="IPR017871">
    <property type="entry name" value="ABC_transporter-like_CS"/>
</dbReference>
<name>A0A914VI72_9BILA</name>
<evidence type="ECO:0000256" key="3">
    <source>
        <dbReference type="ARBA" id="ARBA00022448"/>
    </source>
</evidence>
<evidence type="ECO:0000256" key="4">
    <source>
        <dbReference type="ARBA" id="ARBA00022554"/>
    </source>
</evidence>
<accession>A0A914VI72</accession>
<dbReference type="GO" id="GO:0005774">
    <property type="term" value="C:vacuolar membrane"/>
    <property type="evidence" value="ECO:0007669"/>
    <property type="project" value="UniProtKB-SubCell"/>
</dbReference>
<feature type="domain" description="ABC transmembrane type-1" evidence="13">
    <location>
        <begin position="99"/>
        <end position="383"/>
    </location>
</feature>
<dbReference type="InterPro" id="IPR027417">
    <property type="entry name" value="P-loop_NTPase"/>
</dbReference>
<dbReference type="PROSITE" id="PS50929">
    <property type="entry name" value="ABC_TM1F"/>
    <property type="match status" value="2"/>
</dbReference>
<dbReference type="FunFam" id="1.20.1560.10:FF:000020">
    <property type="entry name" value="ABC metal ion transporter"/>
    <property type="match status" value="1"/>
</dbReference>
<proteinExistence type="inferred from homology"/>
<feature type="transmembrane region" description="Helical" evidence="11">
    <location>
        <begin position="215"/>
        <end position="235"/>
    </location>
</feature>
<dbReference type="PANTHER" id="PTHR24223:SF415">
    <property type="entry name" value="FI20190P1"/>
    <property type="match status" value="1"/>
</dbReference>
<dbReference type="SUPFAM" id="SSF52540">
    <property type="entry name" value="P-loop containing nucleoside triphosphate hydrolases"/>
    <property type="match status" value="2"/>
</dbReference>
<evidence type="ECO:0000256" key="1">
    <source>
        <dbReference type="ARBA" id="ARBA00004128"/>
    </source>
</evidence>
<dbReference type="Pfam" id="PF00005">
    <property type="entry name" value="ABC_tran"/>
    <property type="match status" value="2"/>
</dbReference>
<keyword evidence="4" id="KW-0926">Vacuole</keyword>
<evidence type="ECO:0000256" key="5">
    <source>
        <dbReference type="ARBA" id="ARBA00022692"/>
    </source>
</evidence>
<reference evidence="15" key="1">
    <citation type="submission" date="2022-11" db="UniProtKB">
        <authorList>
            <consortium name="WormBaseParasite"/>
        </authorList>
    </citation>
    <scope>IDENTIFICATION</scope>
</reference>
<dbReference type="Gene3D" id="3.40.50.300">
    <property type="entry name" value="P-loop containing nucleotide triphosphate hydrolases"/>
    <property type="match status" value="2"/>
</dbReference>
<feature type="domain" description="ABC transporter" evidence="12">
    <location>
        <begin position="1082"/>
        <end position="1316"/>
    </location>
</feature>
<protein>
    <submittedName>
        <fullName evidence="15">Uncharacterized protein</fullName>
    </submittedName>
</protein>
<feature type="transmembrane region" description="Helical" evidence="11">
    <location>
        <begin position="93"/>
        <end position="113"/>
    </location>
</feature>
<dbReference type="FunFam" id="3.40.50.300:FF:000074">
    <property type="entry name" value="Multidrug resistance-associated protein 5 isoform 1"/>
    <property type="match status" value="1"/>
</dbReference>
<feature type="transmembrane region" description="Helical" evidence="11">
    <location>
        <begin position="750"/>
        <end position="770"/>
    </location>
</feature>
<keyword evidence="9 11" id="KW-1133">Transmembrane helix</keyword>
<evidence type="ECO:0000256" key="11">
    <source>
        <dbReference type="SAM" id="Phobius"/>
    </source>
</evidence>
<evidence type="ECO:0000313" key="14">
    <source>
        <dbReference type="Proteomes" id="UP000887566"/>
    </source>
</evidence>
<dbReference type="InterPro" id="IPR003439">
    <property type="entry name" value="ABC_transporter-like_ATP-bd"/>
</dbReference>
<dbReference type="WBParaSite" id="PSAMB.scaffold2027size25944.g16063.t1">
    <property type="protein sequence ID" value="PSAMB.scaffold2027size25944.g16063.t1"/>
    <property type="gene ID" value="PSAMB.scaffold2027size25944.g16063"/>
</dbReference>
<dbReference type="GO" id="GO:0005524">
    <property type="term" value="F:ATP binding"/>
    <property type="evidence" value="ECO:0007669"/>
    <property type="project" value="UniProtKB-KW"/>
</dbReference>
<dbReference type="Pfam" id="PF00664">
    <property type="entry name" value="ABC_membrane"/>
    <property type="match status" value="2"/>
</dbReference>